<evidence type="ECO:0000313" key="10">
    <source>
        <dbReference type="Proteomes" id="UP000445000"/>
    </source>
</evidence>
<evidence type="ECO:0000259" key="7">
    <source>
        <dbReference type="PROSITE" id="PS50043"/>
    </source>
</evidence>
<dbReference type="InterPro" id="IPR011006">
    <property type="entry name" value="CheY-like_superfamily"/>
</dbReference>
<evidence type="ECO:0000256" key="3">
    <source>
        <dbReference type="ARBA" id="ARBA00023015"/>
    </source>
</evidence>
<keyword evidence="5" id="KW-0804">Transcription</keyword>
<keyword evidence="10" id="KW-1185">Reference proteome</keyword>
<dbReference type="SUPFAM" id="SSF46894">
    <property type="entry name" value="C-terminal effector domain of the bipartite response regulators"/>
    <property type="match status" value="1"/>
</dbReference>
<gene>
    <name evidence="9" type="primary">nwsB_1</name>
    <name evidence="9" type="ORF">GCM10011487_29310</name>
</gene>
<evidence type="ECO:0000256" key="6">
    <source>
        <dbReference type="PROSITE-ProRule" id="PRU00169"/>
    </source>
</evidence>
<dbReference type="NCBIfam" id="NF006900">
    <property type="entry name" value="PRK09390.1"/>
    <property type="match status" value="1"/>
</dbReference>
<dbReference type="Gene3D" id="1.10.10.10">
    <property type="entry name" value="Winged helix-like DNA-binding domain superfamily/Winged helix DNA-binding domain"/>
    <property type="match status" value="1"/>
</dbReference>
<dbReference type="PROSITE" id="PS00622">
    <property type="entry name" value="HTH_LUXR_1"/>
    <property type="match status" value="1"/>
</dbReference>
<dbReference type="SUPFAM" id="SSF52172">
    <property type="entry name" value="CheY-like"/>
    <property type="match status" value="1"/>
</dbReference>
<evidence type="ECO:0000313" key="9">
    <source>
        <dbReference type="EMBL" id="GFE80931.1"/>
    </source>
</evidence>
<dbReference type="CDD" id="cd17537">
    <property type="entry name" value="REC_FixJ"/>
    <property type="match status" value="1"/>
</dbReference>
<evidence type="ECO:0000256" key="1">
    <source>
        <dbReference type="ARBA" id="ARBA00022553"/>
    </source>
</evidence>
<dbReference type="PANTHER" id="PTHR44688:SF16">
    <property type="entry name" value="DNA-BINDING TRANSCRIPTIONAL ACTIVATOR DEVR_DOSR"/>
    <property type="match status" value="1"/>
</dbReference>
<dbReference type="InterPro" id="IPR036388">
    <property type="entry name" value="WH-like_DNA-bd_sf"/>
</dbReference>
<proteinExistence type="predicted"/>
<dbReference type="FunFam" id="3.40.50.2300:FF:000018">
    <property type="entry name" value="DNA-binding transcriptional regulator NtrC"/>
    <property type="match status" value="1"/>
</dbReference>
<evidence type="ECO:0000259" key="8">
    <source>
        <dbReference type="PROSITE" id="PS50110"/>
    </source>
</evidence>
<dbReference type="PROSITE" id="PS50043">
    <property type="entry name" value="HTH_LUXR_2"/>
    <property type="match status" value="1"/>
</dbReference>
<dbReference type="InterPro" id="IPR016032">
    <property type="entry name" value="Sig_transdc_resp-reg_C-effctor"/>
</dbReference>
<dbReference type="SMART" id="SM00448">
    <property type="entry name" value="REC"/>
    <property type="match status" value="1"/>
</dbReference>
<keyword evidence="1 6" id="KW-0597">Phosphoprotein</keyword>
<sequence>MMRASVTNQRPTIFVVDDDSAVRDALKLLLRSVGQSVETYGAGSEFLEAYSEDRPGCLVLDIRMPGMSGLELQQKLNEKHSILPIIFITGHGDVPMAVEAMQAGAVDFIQKPFRDQDLIDRINQALEKDTSNRAALGERNDIRRRLETLTPREREVLDLVVHGKANKVIAGDLKLSQRTVEIHRARVMEKMQASSLAHLVRMVLEVGQV</sequence>
<dbReference type="InterPro" id="IPR001789">
    <property type="entry name" value="Sig_transdc_resp-reg_receiver"/>
</dbReference>
<dbReference type="AlphaFoldDB" id="A0A829YDP4"/>
<dbReference type="Gene3D" id="3.40.50.2300">
    <property type="match status" value="1"/>
</dbReference>
<dbReference type="PROSITE" id="PS50110">
    <property type="entry name" value="RESPONSE_REGULATORY"/>
    <property type="match status" value="1"/>
</dbReference>
<feature type="domain" description="HTH luxR-type" evidence="7">
    <location>
        <begin position="142"/>
        <end position="207"/>
    </location>
</feature>
<comment type="caution">
    <text evidence="9">The sequence shown here is derived from an EMBL/GenBank/DDBJ whole genome shotgun (WGS) entry which is preliminary data.</text>
</comment>
<evidence type="ECO:0000256" key="4">
    <source>
        <dbReference type="ARBA" id="ARBA00023125"/>
    </source>
</evidence>
<protein>
    <submittedName>
        <fullName evidence="9">DNA-binding response regulator</fullName>
    </submittedName>
</protein>
<accession>A0A829YDP4</accession>
<organism evidence="9 10">
    <name type="scientific">Steroidobacter agaridevorans</name>
    <dbReference type="NCBI Taxonomy" id="2695856"/>
    <lineage>
        <taxon>Bacteria</taxon>
        <taxon>Pseudomonadati</taxon>
        <taxon>Pseudomonadota</taxon>
        <taxon>Gammaproteobacteria</taxon>
        <taxon>Steroidobacterales</taxon>
        <taxon>Steroidobacteraceae</taxon>
        <taxon>Steroidobacter</taxon>
    </lineage>
</organism>
<dbReference type="GO" id="GO:0006355">
    <property type="term" value="P:regulation of DNA-templated transcription"/>
    <property type="evidence" value="ECO:0007669"/>
    <property type="project" value="InterPro"/>
</dbReference>
<dbReference type="RefSeq" id="WP_232831029.1">
    <property type="nucleotide sequence ID" value="NZ_BLJN01000003.1"/>
</dbReference>
<dbReference type="SMART" id="SM00421">
    <property type="entry name" value="HTH_LUXR"/>
    <property type="match status" value="1"/>
</dbReference>
<dbReference type="GO" id="GO:0003677">
    <property type="term" value="F:DNA binding"/>
    <property type="evidence" value="ECO:0007669"/>
    <property type="project" value="UniProtKB-KW"/>
</dbReference>
<feature type="domain" description="Response regulatory" evidence="8">
    <location>
        <begin position="12"/>
        <end position="126"/>
    </location>
</feature>
<dbReference type="InterPro" id="IPR000792">
    <property type="entry name" value="Tscrpt_reg_LuxR_C"/>
</dbReference>
<dbReference type="Pfam" id="PF00072">
    <property type="entry name" value="Response_reg"/>
    <property type="match status" value="1"/>
</dbReference>
<dbReference type="EMBL" id="BLJN01000003">
    <property type="protein sequence ID" value="GFE80931.1"/>
    <property type="molecule type" value="Genomic_DNA"/>
</dbReference>
<dbReference type="PANTHER" id="PTHR44688">
    <property type="entry name" value="DNA-BINDING TRANSCRIPTIONAL ACTIVATOR DEVR_DOSR"/>
    <property type="match status" value="1"/>
</dbReference>
<dbReference type="Proteomes" id="UP000445000">
    <property type="component" value="Unassembled WGS sequence"/>
</dbReference>
<evidence type="ECO:0000256" key="5">
    <source>
        <dbReference type="ARBA" id="ARBA00023163"/>
    </source>
</evidence>
<name>A0A829YDP4_9GAMM</name>
<keyword evidence="4 9" id="KW-0238">DNA-binding</keyword>
<dbReference type="PRINTS" id="PR00038">
    <property type="entry name" value="HTHLUXR"/>
</dbReference>
<dbReference type="GO" id="GO:0000160">
    <property type="term" value="P:phosphorelay signal transduction system"/>
    <property type="evidence" value="ECO:0007669"/>
    <property type="project" value="UniProtKB-KW"/>
</dbReference>
<evidence type="ECO:0000256" key="2">
    <source>
        <dbReference type="ARBA" id="ARBA00023012"/>
    </source>
</evidence>
<reference evidence="10" key="1">
    <citation type="submission" date="2020-01" db="EMBL/GenBank/DDBJ databases">
        <title>'Steroidobacter agaridevorans' sp. nov., agar-degrading bacteria isolated from rhizosphere soils.</title>
        <authorList>
            <person name="Ikenaga M."/>
            <person name="Kataoka M."/>
            <person name="Murouchi A."/>
            <person name="Katsuragi S."/>
            <person name="Sakai M."/>
        </authorList>
    </citation>
    <scope>NUCLEOTIDE SEQUENCE [LARGE SCALE GENOMIC DNA]</scope>
    <source>
        <strain evidence="10">YU21-B</strain>
    </source>
</reference>
<keyword evidence="3" id="KW-0805">Transcription regulation</keyword>
<feature type="modified residue" description="4-aspartylphosphate" evidence="6">
    <location>
        <position position="61"/>
    </location>
</feature>
<dbReference type="CDD" id="cd06170">
    <property type="entry name" value="LuxR_C_like"/>
    <property type="match status" value="1"/>
</dbReference>
<dbReference type="Pfam" id="PF00196">
    <property type="entry name" value="GerE"/>
    <property type="match status" value="1"/>
</dbReference>
<keyword evidence="2" id="KW-0902">Two-component regulatory system</keyword>